<organism evidence="1 2">
    <name type="scientific">Stella humosa</name>
    <dbReference type="NCBI Taxonomy" id="94"/>
    <lineage>
        <taxon>Bacteria</taxon>
        <taxon>Pseudomonadati</taxon>
        <taxon>Pseudomonadota</taxon>
        <taxon>Alphaproteobacteria</taxon>
        <taxon>Rhodospirillales</taxon>
        <taxon>Stellaceae</taxon>
        <taxon>Stella</taxon>
    </lineage>
</organism>
<keyword evidence="2" id="KW-1185">Reference proteome</keyword>
<protein>
    <submittedName>
        <fullName evidence="1">Uncharacterized protein</fullName>
    </submittedName>
</protein>
<dbReference type="AlphaFoldDB" id="A0A3N1KXF5"/>
<comment type="caution">
    <text evidence="1">The sequence shown here is derived from an EMBL/GenBank/DDBJ whole genome shotgun (WGS) entry which is preliminary data.</text>
</comment>
<evidence type="ECO:0000313" key="1">
    <source>
        <dbReference type="EMBL" id="ROP84162.1"/>
    </source>
</evidence>
<dbReference type="InterPro" id="IPR045397">
    <property type="entry name" value="TumE-like"/>
</dbReference>
<gene>
    <name evidence="1" type="ORF">EDC65_3510</name>
</gene>
<proteinExistence type="predicted"/>
<dbReference type="Proteomes" id="UP000278222">
    <property type="component" value="Unassembled WGS sequence"/>
</dbReference>
<accession>A0A3N1KXF5</accession>
<name>A0A3N1KXF5_9PROT</name>
<sequence length="129" mass="15131">MFRLMGYHRRRYRLANGWSIRFRIISTLASTGRPHGIKYAFTLHDTDGLRLLGFDNAHGIPRAETYDHRHPFRRLTDLKAYEFRSADDLICDFFAAVERACRQEGVPFEVDAEEIELEAEDESEPEEPR</sequence>
<reference evidence="1 2" key="1">
    <citation type="submission" date="2018-11" db="EMBL/GenBank/DDBJ databases">
        <title>Genomic Encyclopedia of Type Strains, Phase IV (KMG-IV): sequencing the most valuable type-strain genomes for metagenomic binning, comparative biology and taxonomic classification.</title>
        <authorList>
            <person name="Goeker M."/>
        </authorList>
    </citation>
    <scope>NUCLEOTIDE SEQUENCE [LARGE SCALE GENOMIC DNA]</scope>
    <source>
        <strain evidence="1 2">DSM 5900</strain>
    </source>
</reference>
<dbReference type="EMBL" id="RJKX01000015">
    <property type="protein sequence ID" value="ROP84162.1"/>
    <property type="molecule type" value="Genomic_DNA"/>
</dbReference>
<dbReference type="Pfam" id="PF20126">
    <property type="entry name" value="TumE"/>
    <property type="match status" value="1"/>
</dbReference>
<evidence type="ECO:0000313" key="2">
    <source>
        <dbReference type="Proteomes" id="UP000278222"/>
    </source>
</evidence>